<dbReference type="InterPro" id="IPR002557">
    <property type="entry name" value="Chitin-bd_dom"/>
</dbReference>
<evidence type="ECO:0000313" key="4">
    <source>
        <dbReference type="Proteomes" id="UP001233999"/>
    </source>
</evidence>
<dbReference type="Pfam" id="PF01607">
    <property type="entry name" value="CBM_14"/>
    <property type="match status" value="2"/>
</dbReference>
<dbReference type="Gene3D" id="2.170.140.10">
    <property type="entry name" value="Chitin binding domain"/>
    <property type="match status" value="2"/>
</dbReference>
<feature type="domain" description="Chitin-binding type-2" evidence="2">
    <location>
        <begin position="350"/>
        <end position="401"/>
    </location>
</feature>
<organism evidence="3 4">
    <name type="scientific">Diploptera punctata</name>
    <name type="common">Pacific beetle cockroach</name>
    <dbReference type="NCBI Taxonomy" id="6984"/>
    <lineage>
        <taxon>Eukaryota</taxon>
        <taxon>Metazoa</taxon>
        <taxon>Ecdysozoa</taxon>
        <taxon>Arthropoda</taxon>
        <taxon>Hexapoda</taxon>
        <taxon>Insecta</taxon>
        <taxon>Pterygota</taxon>
        <taxon>Neoptera</taxon>
        <taxon>Polyneoptera</taxon>
        <taxon>Dictyoptera</taxon>
        <taxon>Blattodea</taxon>
        <taxon>Blaberoidea</taxon>
        <taxon>Blaberidae</taxon>
        <taxon>Diplopterinae</taxon>
        <taxon>Diploptera</taxon>
    </lineage>
</organism>
<name>A0AAD8EL70_DIPPU</name>
<gene>
    <name evidence="3" type="ORF">L9F63_014328</name>
</gene>
<dbReference type="SMART" id="SM00494">
    <property type="entry name" value="ChtBD2"/>
    <property type="match status" value="2"/>
</dbReference>
<feature type="domain" description="Chitin-binding type-2" evidence="2">
    <location>
        <begin position="70"/>
        <end position="130"/>
    </location>
</feature>
<dbReference type="EMBL" id="JASPKZ010003062">
    <property type="protein sequence ID" value="KAJ9594251.1"/>
    <property type="molecule type" value="Genomic_DNA"/>
</dbReference>
<keyword evidence="4" id="KW-1185">Reference proteome</keyword>
<dbReference type="PANTHER" id="PTHR22933:SF42">
    <property type="entry name" value="FI18455P1-RELATED"/>
    <property type="match status" value="1"/>
</dbReference>
<evidence type="ECO:0000313" key="3">
    <source>
        <dbReference type="EMBL" id="KAJ9594251.1"/>
    </source>
</evidence>
<dbReference type="PROSITE" id="PS50940">
    <property type="entry name" value="CHIT_BIND_II"/>
    <property type="match status" value="2"/>
</dbReference>
<dbReference type="InterPro" id="IPR052976">
    <property type="entry name" value="Scoloptoxin-like"/>
</dbReference>
<proteinExistence type="predicted"/>
<accession>A0AAD8EL70</accession>
<feature type="compositionally biased region" description="Basic and acidic residues" evidence="1">
    <location>
        <begin position="232"/>
        <end position="241"/>
    </location>
</feature>
<feature type="non-terminal residue" evidence="3">
    <location>
        <position position="415"/>
    </location>
</feature>
<reference evidence="3" key="2">
    <citation type="submission" date="2023-05" db="EMBL/GenBank/DDBJ databases">
        <authorList>
            <person name="Fouks B."/>
        </authorList>
    </citation>
    <scope>NUCLEOTIDE SEQUENCE</scope>
    <source>
        <strain evidence="3">Stay&amp;Tobe</strain>
        <tissue evidence="3">Testes</tissue>
    </source>
</reference>
<dbReference type="GO" id="GO:0008061">
    <property type="term" value="F:chitin binding"/>
    <property type="evidence" value="ECO:0007669"/>
    <property type="project" value="InterPro"/>
</dbReference>
<feature type="non-terminal residue" evidence="3">
    <location>
        <position position="1"/>
    </location>
</feature>
<feature type="region of interest" description="Disordered" evidence="1">
    <location>
        <begin position="173"/>
        <end position="259"/>
    </location>
</feature>
<protein>
    <recommendedName>
        <fullName evidence="2">Chitin-binding type-2 domain-containing protein</fullName>
    </recommendedName>
</protein>
<dbReference type="PANTHER" id="PTHR22933">
    <property type="entry name" value="FI18007P1-RELATED"/>
    <property type="match status" value="1"/>
</dbReference>
<comment type="caution">
    <text evidence="3">The sequence shown here is derived from an EMBL/GenBank/DDBJ whole genome shotgun (WGS) entry which is preliminary data.</text>
</comment>
<reference evidence="3" key="1">
    <citation type="journal article" date="2023" name="IScience">
        <title>Live-bearing cockroach genome reveals convergent evolutionary mechanisms linked to viviparity in insects and beyond.</title>
        <authorList>
            <person name="Fouks B."/>
            <person name="Harrison M.C."/>
            <person name="Mikhailova A.A."/>
            <person name="Marchal E."/>
            <person name="English S."/>
            <person name="Carruthers M."/>
            <person name="Jennings E.C."/>
            <person name="Chiamaka E.L."/>
            <person name="Frigard R.A."/>
            <person name="Pippel M."/>
            <person name="Attardo G.M."/>
            <person name="Benoit J.B."/>
            <person name="Bornberg-Bauer E."/>
            <person name="Tobe S.S."/>
        </authorList>
    </citation>
    <scope>NUCLEOTIDE SEQUENCE</scope>
    <source>
        <strain evidence="3">Stay&amp;Tobe</strain>
    </source>
</reference>
<dbReference type="InterPro" id="IPR036508">
    <property type="entry name" value="Chitin-bd_dom_sf"/>
</dbReference>
<dbReference type="SUPFAM" id="SSF57625">
    <property type="entry name" value="Invertebrate chitin-binding proteins"/>
    <property type="match status" value="2"/>
</dbReference>
<evidence type="ECO:0000256" key="1">
    <source>
        <dbReference type="SAM" id="MobiDB-lite"/>
    </source>
</evidence>
<dbReference type="AlphaFoldDB" id="A0AAD8EL70"/>
<evidence type="ECO:0000259" key="2">
    <source>
        <dbReference type="PROSITE" id="PS50940"/>
    </source>
</evidence>
<sequence>LYSTVDALEDVQKKNNSKIERGARQISRGNYPSEQSLVNNNFAAIEDLRQNIPGVPGLDYPIYDKVPPTAFDCRGQDPQTGYFADVQAQCQVFHICQDKGKKDSFLCPNGTIFSQRSFVCVWWHEFDCSTSPGLYQLNKEIGNNGRYPYGDPNSMIFPCFLLTANNDHESIGREYLPPREQELDEYDEPNDPYRKYLPPSSKEKKSRNKSIVTIEPEKPYRKYLPPASHNCQDNDDKHDDYLSAPNKYRKGNKSNIQKNMTTELVQRNATTYLEDPNDPSPHNPGINSAKRVNNQYGMKIYPNEPIYYHGITTKPLFFSDEYDDVGIFGNEILGVAGVDYPTLGEVPITQFTCSNQPVPGYYADPQAYCQVFYICQKGGKGNAFLCPNGTVFNQEFLVCDWWLERTLLELEGLLR</sequence>
<dbReference type="GO" id="GO:0005576">
    <property type="term" value="C:extracellular region"/>
    <property type="evidence" value="ECO:0007669"/>
    <property type="project" value="InterPro"/>
</dbReference>
<dbReference type="Proteomes" id="UP001233999">
    <property type="component" value="Unassembled WGS sequence"/>
</dbReference>